<dbReference type="Pfam" id="PF08268">
    <property type="entry name" value="FBA_3"/>
    <property type="match status" value="1"/>
</dbReference>
<dbReference type="PaxDb" id="39947-Q10KW8"/>
<dbReference type="SMART" id="SM00256">
    <property type="entry name" value="FBOX"/>
    <property type="match status" value="1"/>
</dbReference>
<dbReference type="InterPro" id="IPR017451">
    <property type="entry name" value="F-box-assoc_interact_dom"/>
</dbReference>
<reference evidence="3" key="6">
    <citation type="submission" date="2015-10" db="EMBL/GenBank/DDBJ databases">
        <authorList>
            <person name="Sakai H."/>
            <person name="Kawahara Y."/>
            <person name="Matsumoto T."/>
            <person name="Buell C.R."/>
            <person name="Itoh T."/>
        </authorList>
    </citation>
    <scope>NUCLEOTIDE SEQUENCE</scope>
</reference>
<dbReference type="EMBL" id="DP000009">
    <property type="protein sequence ID" value="ABF96143.1"/>
    <property type="molecule type" value="Genomic_DNA"/>
</dbReference>
<dbReference type="InterPro" id="IPR001810">
    <property type="entry name" value="F-box_dom"/>
</dbReference>
<dbReference type="OrthoDB" id="587254at2759"/>
<dbReference type="Pfam" id="PF00646">
    <property type="entry name" value="F-box"/>
    <property type="match status" value="1"/>
</dbReference>
<evidence type="ECO:0000313" key="4">
    <source>
        <dbReference type="Proteomes" id="UP000059680"/>
    </source>
</evidence>
<evidence type="ECO:0000313" key="3">
    <source>
        <dbReference type="EMBL" id="BAS84335.1"/>
    </source>
</evidence>
<evidence type="ECO:0000313" key="2">
    <source>
        <dbReference type="EMBL" id="ABF96143.1"/>
    </source>
</evidence>
<reference evidence="4" key="2">
    <citation type="journal article" date="2005" name="Nature">
        <title>The map-based sequence of the rice genome.</title>
        <authorList>
            <consortium name="International rice genome sequencing project (IRGSP)"/>
            <person name="Matsumoto T."/>
            <person name="Wu J."/>
            <person name="Kanamori H."/>
            <person name="Katayose Y."/>
            <person name="Fujisawa M."/>
            <person name="Namiki N."/>
            <person name="Mizuno H."/>
            <person name="Yamamoto K."/>
            <person name="Antonio B.A."/>
            <person name="Baba T."/>
            <person name="Sakata K."/>
            <person name="Nagamura Y."/>
            <person name="Aoki H."/>
            <person name="Arikawa K."/>
            <person name="Arita K."/>
            <person name="Bito T."/>
            <person name="Chiden Y."/>
            <person name="Fujitsuka N."/>
            <person name="Fukunaka R."/>
            <person name="Hamada M."/>
            <person name="Harada C."/>
            <person name="Hayashi A."/>
            <person name="Hijishita S."/>
            <person name="Honda M."/>
            <person name="Hosokawa S."/>
            <person name="Ichikawa Y."/>
            <person name="Idonuma A."/>
            <person name="Iijima M."/>
            <person name="Ikeda M."/>
            <person name="Ikeno M."/>
            <person name="Ito K."/>
            <person name="Ito S."/>
            <person name="Ito T."/>
            <person name="Ito Y."/>
            <person name="Ito Y."/>
            <person name="Iwabuchi A."/>
            <person name="Kamiya K."/>
            <person name="Karasawa W."/>
            <person name="Kurita K."/>
            <person name="Katagiri S."/>
            <person name="Kikuta A."/>
            <person name="Kobayashi H."/>
            <person name="Kobayashi N."/>
            <person name="Machita K."/>
            <person name="Maehara T."/>
            <person name="Masukawa M."/>
            <person name="Mizubayashi T."/>
            <person name="Mukai Y."/>
            <person name="Nagasaki H."/>
            <person name="Nagata Y."/>
            <person name="Naito S."/>
            <person name="Nakashima M."/>
            <person name="Nakama Y."/>
            <person name="Nakamichi Y."/>
            <person name="Nakamura M."/>
            <person name="Meguro A."/>
            <person name="Negishi M."/>
            <person name="Ohta I."/>
            <person name="Ohta T."/>
            <person name="Okamoto M."/>
            <person name="Ono N."/>
            <person name="Saji S."/>
            <person name="Sakaguchi M."/>
            <person name="Sakai K."/>
            <person name="Shibata M."/>
            <person name="Shimokawa T."/>
            <person name="Song J."/>
            <person name="Takazaki Y."/>
            <person name="Terasawa K."/>
            <person name="Tsugane M."/>
            <person name="Tsuji K."/>
            <person name="Ueda S."/>
            <person name="Waki K."/>
            <person name="Yamagata H."/>
            <person name="Yamamoto M."/>
            <person name="Yamamoto S."/>
            <person name="Yamane H."/>
            <person name="Yoshiki S."/>
            <person name="Yoshihara R."/>
            <person name="Yukawa K."/>
            <person name="Zhong H."/>
            <person name="Yano M."/>
            <person name="Yuan Q."/>
            <person name="Ouyang S."/>
            <person name="Liu J."/>
            <person name="Jones K.M."/>
            <person name="Gansberger K."/>
            <person name="Moffat K."/>
            <person name="Hill J."/>
            <person name="Bera J."/>
            <person name="Fadrosh D."/>
            <person name="Jin S."/>
            <person name="Johri S."/>
            <person name="Kim M."/>
            <person name="Overton L."/>
            <person name="Reardon M."/>
            <person name="Tsitrin T."/>
            <person name="Vuong H."/>
            <person name="Weaver B."/>
            <person name="Ciecko A."/>
            <person name="Tallon L."/>
            <person name="Jackson J."/>
            <person name="Pai G."/>
            <person name="Aken S.V."/>
            <person name="Utterback T."/>
            <person name="Reidmuller S."/>
            <person name="Feldblyum T."/>
            <person name="Hsiao J."/>
            <person name="Zismann V."/>
            <person name="Iobst S."/>
            <person name="de Vazeille A.R."/>
            <person name="Buell C.R."/>
            <person name="Ying K."/>
            <person name="Li Y."/>
            <person name="Lu T."/>
            <person name="Huang Y."/>
            <person name="Zhao Q."/>
            <person name="Feng Q."/>
            <person name="Zhang L."/>
            <person name="Zhu J."/>
            <person name="Weng Q."/>
            <person name="Mu J."/>
            <person name="Lu Y."/>
            <person name="Fan D."/>
            <person name="Liu Y."/>
            <person name="Guan J."/>
            <person name="Zhang Y."/>
            <person name="Yu S."/>
            <person name="Liu X."/>
            <person name="Zhang Y."/>
            <person name="Hong G."/>
            <person name="Han B."/>
            <person name="Choisne N."/>
            <person name="Demange N."/>
            <person name="Orjeda G."/>
            <person name="Samain S."/>
            <person name="Cattolico L."/>
            <person name="Pelletier E."/>
            <person name="Couloux A."/>
            <person name="Segurens B."/>
            <person name="Wincker P."/>
            <person name="D'Hont A."/>
            <person name="Scarpelli C."/>
            <person name="Weissenbach J."/>
            <person name="Salanoubat M."/>
            <person name="Quetier F."/>
            <person name="Yu Y."/>
            <person name="Kim H.R."/>
            <person name="Rambo T."/>
            <person name="Currie J."/>
            <person name="Collura K."/>
            <person name="Luo M."/>
            <person name="Yang T."/>
            <person name="Ammiraju J.S.S."/>
            <person name="Engler F."/>
            <person name="Soderlund C."/>
            <person name="Wing R.A."/>
            <person name="Palmer L.E."/>
            <person name="de la Bastide M."/>
            <person name="Spiegel L."/>
            <person name="Nascimento L."/>
            <person name="Zutavern T."/>
            <person name="O'Shaughnessy A."/>
            <person name="Dike S."/>
            <person name="Dedhia N."/>
            <person name="Preston R."/>
            <person name="Balija V."/>
            <person name="McCombie W.R."/>
            <person name="Chow T."/>
            <person name="Chen H."/>
            <person name="Chung M."/>
            <person name="Chen C."/>
            <person name="Shaw J."/>
            <person name="Wu H."/>
            <person name="Hsiao K."/>
            <person name="Chao Y."/>
            <person name="Chu M."/>
            <person name="Cheng C."/>
            <person name="Hour A."/>
            <person name="Lee P."/>
            <person name="Lin S."/>
            <person name="Lin Y."/>
            <person name="Liou J."/>
            <person name="Liu S."/>
            <person name="Hsing Y."/>
            <person name="Raghuvanshi S."/>
            <person name="Mohanty A."/>
            <person name="Bharti A.K."/>
            <person name="Gaur A."/>
            <person name="Gupta V."/>
            <person name="Kumar D."/>
            <person name="Ravi V."/>
            <person name="Vij S."/>
            <person name="Kapur A."/>
            <person name="Khurana P."/>
            <person name="Khurana P."/>
            <person name="Khurana J.P."/>
            <person name="Tyagi A.K."/>
            <person name="Gaikwad K."/>
            <person name="Singh A."/>
            <person name="Dalal V."/>
            <person name="Srivastava S."/>
            <person name="Dixit A."/>
            <person name="Pal A.K."/>
            <person name="Ghazi I.A."/>
            <person name="Yadav M."/>
            <person name="Pandit A."/>
            <person name="Bhargava A."/>
            <person name="Sureshbabu K."/>
            <person name="Batra K."/>
            <person name="Sharma T.R."/>
            <person name="Mohapatra T."/>
            <person name="Singh N.K."/>
            <person name="Messing J."/>
            <person name="Nelson A.B."/>
            <person name="Fuks G."/>
            <person name="Kavchok S."/>
            <person name="Keizer G."/>
            <person name="Linton E."/>
            <person name="Llaca V."/>
            <person name="Song R."/>
            <person name="Tanyolac B."/>
            <person name="Young S."/>
            <person name="Ho-Il K."/>
            <person name="Hahn J.H."/>
            <person name="Sangsakoo G."/>
            <person name="Vanavichit A."/>
            <person name="de Mattos Luiz.A.T."/>
            <person name="Zimmer P.D."/>
            <person name="Malone G."/>
            <person name="Dellagostin O."/>
            <person name="de Oliveira A.C."/>
            <person name="Bevan M."/>
            <person name="Bancroft I."/>
            <person name="Minx P."/>
            <person name="Cordum H."/>
            <person name="Wilson R."/>
            <person name="Cheng Z."/>
            <person name="Jin W."/>
            <person name="Jiang J."/>
            <person name="Leong S.A."/>
            <person name="Iwama H."/>
            <person name="Gojobori T."/>
            <person name="Itoh T."/>
            <person name="Niimura Y."/>
            <person name="Fujii Y."/>
            <person name="Habara T."/>
            <person name="Sakai H."/>
            <person name="Sato Y."/>
            <person name="Wilson G."/>
            <person name="Kumar K."/>
            <person name="McCouch S."/>
            <person name="Juretic N."/>
            <person name="Hoen D."/>
            <person name="Wright S."/>
            <person name="Bruskiewich R."/>
            <person name="Bureau T."/>
            <person name="Miyao A."/>
            <person name="Hirochika H."/>
            <person name="Nishikawa T."/>
            <person name="Kadowaki K."/>
            <person name="Sugiura M."/>
            <person name="Burr B."/>
            <person name="Sasaki T."/>
        </authorList>
    </citation>
    <scope>NUCLEOTIDE SEQUENCE [LARGE SCALE GENOMIC DNA]</scope>
    <source>
        <strain evidence="4">cv. Nipponbare</strain>
    </source>
</reference>
<reference evidence="3" key="4">
    <citation type="journal article" date="2013" name="Plant Cell Physiol.">
        <title>Rice Annotation Project Database (RAP-DB): an integrative and interactive database for rice genomics.</title>
        <authorList>
            <person name="Sakai H."/>
            <person name="Lee S.S."/>
            <person name="Tanaka T."/>
            <person name="Numa H."/>
            <person name="Kim J."/>
            <person name="Kawahara Y."/>
            <person name="Wakimoto H."/>
            <person name="Yang C.C."/>
            <person name="Iwamoto M."/>
            <person name="Abe T."/>
            <person name="Yamada Y."/>
            <person name="Muto A."/>
            <person name="Inokuchi H."/>
            <person name="Ikemura T."/>
            <person name="Matsumoto T."/>
            <person name="Sasaki T."/>
            <person name="Itoh T."/>
        </authorList>
    </citation>
    <scope>NUCLEOTIDE SEQUENCE</scope>
</reference>
<dbReference type="NCBIfam" id="TIGR01640">
    <property type="entry name" value="F_box_assoc_1"/>
    <property type="match status" value="1"/>
</dbReference>
<dbReference type="STRING" id="39947.Q10KW8"/>
<keyword evidence="4" id="KW-1185">Reference proteome</keyword>
<gene>
    <name evidence="2" type="ordered locus">LOC_Os03g25220</name>
    <name evidence="3" type="ordered locus">Os03g0367400</name>
    <name evidence="3" type="ORF">OSNPB_030367400</name>
</gene>
<dbReference type="PANTHER" id="PTHR31672:SF2">
    <property type="entry name" value="F-BOX DOMAIN-CONTAINING PROTEIN"/>
    <property type="match status" value="1"/>
</dbReference>
<dbReference type="CDD" id="cd22157">
    <property type="entry name" value="F-box_AtFBW1-like"/>
    <property type="match status" value="1"/>
</dbReference>
<dbReference type="EMBL" id="AP014959">
    <property type="protein sequence ID" value="BAS84335.1"/>
    <property type="molecule type" value="Genomic_DNA"/>
</dbReference>
<dbReference type="Proteomes" id="UP000059680">
    <property type="component" value="Chromosome 3"/>
</dbReference>
<dbReference type="InterPro" id="IPR036047">
    <property type="entry name" value="F-box-like_dom_sf"/>
</dbReference>
<reference evidence="2" key="3">
    <citation type="submission" date="2006-06" db="EMBL/GenBank/DDBJ databases">
        <authorList>
            <person name="Buell R."/>
            <person name="Wing R.A."/>
            <person name="McCombie W.A."/>
            <person name="Ouyang S."/>
        </authorList>
    </citation>
    <scope>NUCLEOTIDE SEQUENCE</scope>
</reference>
<reference evidence="2" key="1">
    <citation type="journal article" date="2005" name="Genome Res.">
        <title>Sequence, annotation, and analysis of synteny between rice chromosome 3 and diverged grass species.</title>
        <authorList>
            <consortium name="Rice Chromosome 3 Sequencing Consortium"/>
            <person name="Buell C.R."/>
            <person name="Yuan Q."/>
            <person name="Ouyang S."/>
            <person name="Liu J."/>
            <person name="Zhu W."/>
            <person name="Wang A."/>
            <person name="Maiti R."/>
            <person name="Haas B."/>
            <person name="Wortman J."/>
            <person name="Pertea M."/>
            <person name="Jones K.M."/>
            <person name="Kim M."/>
            <person name="Overton L."/>
            <person name="Tsitrin T."/>
            <person name="Fadrosh D."/>
            <person name="Bera J."/>
            <person name="Weaver B."/>
            <person name="Jin S."/>
            <person name="Johri S."/>
            <person name="Reardon M."/>
            <person name="Webb K."/>
            <person name="Hill J."/>
            <person name="Moffat K."/>
            <person name="Tallon L."/>
            <person name="Van Aken S."/>
            <person name="Lewis M."/>
            <person name="Utterback T."/>
            <person name="Feldblyum T."/>
            <person name="Zismann V."/>
            <person name="Iobst S."/>
            <person name="Hsiao J."/>
            <person name="de Vazeille A.R."/>
            <person name="Salzberg S.L."/>
            <person name="White O."/>
            <person name="Fraser C."/>
            <person name="Yu Y."/>
            <person name="Kim H."/>
            <person name="Rambo T."/>
            <person name="Currie J."/>
            <person name="Collura K."/>
            <person name="Kernodle-Thompson S."/>
            <person name="Wei F."/>
            <person name="Kudrna K."/>
            <person name="Ammiraju J.S."/>
            <person name="Luo M."/>
            <person name="Goicoechea J.L."/>
            <person name="Wing R.A."/>
            <person name="Henry D."/>
            <person name="Oates R."/>
            <person name="Palmer M."/>
            <person name="Pries G."/>
            <person name="Saski C."/>
            <person name="Simmons J."/>
            <person name="Soderlund C."/>
            <person name="Nelson W."/>
            <person name="de la Bastide M."/>
            <person name="Spiegel L."/>
            <person name="Nascimento L."/>
            <person name="Huang E."/>
            <person name="Preston R."/>
            <person name="Zutavern T."/>
            <person name="Palmer L."/>
            <person name="O'Shaughnessy A."/>
            <person name="Dike S."/>
            <person name="McCombie W.R."/>
            <person name="Minx P."/>
            <person name="Cordum H."/>
            <person name="Wilson R."/>
            <person name="Jin W."/>
            <person name="Lee H.R."/>
            <person name="Jiang J."/>
            <person name="Jackson S."/>
        </authorList>
    </citation>
    <scope>NUCLEOTIDE SEQUENCE [LARGE SCALE GENOMIC DNA]</scope>
</reference>
<dbReference type="Gene3D" id="1.20.1280.50">
    <property type="match status" value="1"/>
</dbReference>
<proteinExistence type="predicted"/>
<evidence type="ECO:0000259" key="1">
    <source>
        <dbReference type="SMART" id="SM00256"/>
    </source>
</evidence>
<dbReference type="FunCoup" id="Q10KW8">
    <property type="interactions" value="3"/>
</dbReference>
<protein>
    <submittedName>
        <fullName evidence="2">F-box domain containing protein</fullName>
    </submittedName>
    <submittedName>
        <fullName evidence="3">Os03g0367400 protein</fullName>
    </submittedName>
</protein>
<dbReference type="InParanoid" id="Q10KW8"/>
<organism evidence="2">
    <name type="scientific">Oryza sativa subsp. japonica</name>
    <name type="common">Rice</name>
    <dbReference type="NCBI Taxonomy" id="39947"/>
    <lineage>
        <taxon>Eukaryota</taxon>
        <taxon>Viridiplantae</taxon>
        <taxon>Streptophyta</taxon>
        <taxon>Embryophyta</taxon>
        <taxon>Tracheophyta</taxon>
        <taxon>Spermatophyta</taxon>
        <taxon>Magnoliopsida</taxon>
        <taxon>Liliopsida</taxon>
        <taxon>Poales</taxon>
        <taxon>Poaceae</taxon>
        <taxon>BOP clade</taxon>
        <taxon>Oryzoideae</taxon>
        <taxon>Oryzeae</taxon>
        <taxon>Oryzinae</taxon>
        <taxon>Oryza</taxon>
        <taxon>Oryza sativa</taxon>
    </lineage>
</organism>
<feature type="domain" description="F-box" evidence="1">
    <location>
        <begin position="19"/>
        <end position="59"/>
    </location>
</feature>
<accession>Q10KW8</accession>
<dbReference type="PANTHER" id="PTHR31672">
    <property type="entry name" value="BNACNNG10540D PROTEIN"/>
    <property type="match status" value="1"/>
</dbReference>
<dbReference type="AlphaFoldDB" id="Q10KW8"/>
<reference evidence="3 4" key="5">
    <citation type="journal article" date="2013" name="Rice">
        <title>Improvement of the Oryza sativa Nipponbare reference genome using next generation sequence and optical map data.</title>
        <authorList>
            <person name="Kawahara Y."/>
            <person name="de la Bastide M."/>
            <person name="Hamilton J.P."/>
            <person name="Kanamori H."/>
            <person name="McCombie W.R."/>
            <person name="Ouyang S."/>
            <person name="Schwartz D.C."/>
            <person name="Tanaka T."/>
            <person name="Wu J."/>
            <person name="Zhou S."/>
            <person name="Childs K.L."/>
            <person name="Davidson R.M."/>
            <person name="Lin H."/>
            <person name="Quesada-Ocampo L."/>
            <person name="Vaillancourt B."/>
            <person name="Sakai H."/>
            <person name="Lee S.S."/>
            <person name="Kim J."/>
            <person name="Numa H."/>
            <person name="Itoh T."/>
            <person name="Buell C.R."/>
            <person name="Matsumoto T."/>
        </authorList>
    </citation>
    <scope>NUCLEOTIDE SEQUENCE [LARGE SCALE GENOMIC DNA]</scope>
    <source>
        <strain evidence="4">cv. Nipponbare</strain>
    </source>
</reference>
<name>Q10KW8_ORYSJ</name>
<dbReference type="InterPro" id="IPR013187">
    <property type="entry name" value="F-box-assoc_dom_typ3"/>
</dbReference>
<dbReference type="SUPFAM" id="SSF81383">
    <property type="entry name" value="F-box domain"/>
    <property type="match status" value="1"/>
</dbReference>
<dbReference type="InterPro" id="IPR050796">
    <property type="entry name" value="SCF_F-box_component"/>
</dbReference>
<sequence length="440" mass="48645">MDYDDRERRRGRRAPGEALPDDLVEEILLRLPAPSIGRCRAVCKAWLSRTSQPDFLRAHAARSCTATVTAAATVETRTTAPRGRSCTTVCVRQLGRKCSGAVASLAVSFVSASEPGRSMTVVIGFWDGILCAAHILFGPGRGVERYVLCNPLTEACTIVPAPSTDGFLVGGYAHPTTSRFHIMHANFFTTMETFWILRLGENSVWREVRRPALATMRVCIKFLHAPPVRLHGCLHWLASSASSAQFLVAVFNMEREEFRLMEAPGGQGVRFGSHSHTMMGMHITHCHGKLCALADEPGANALGMWVLDDYSDPTSWRLQRKIDYYYSCGAGGAGAALDDDPHAAAAQTFRARFSTADVVEVLPNGVDDDDEGEEILLQLGDEEVVYNVGRAAWRRWGILPLTTRRLMMHRQCILPREVSFGDASQVPWEDIGGHCFYRIY</sequence>